<comment type="subcellular location">
    <subcellularLocation>
        <location evidence="1 7">Cell membrane</location>
        <topology evidence="1 7">Multi-pass membrane protein</topology>
    </subcellularLocation>
</comment>
<keyword evidence="5 7" id="KW-1133">Transmembrane helix</keyword>
<dbReference type="SUPFAM" id="SSF161098">
    <property type="entry name" value="MetI-like"/>
    <property type="match status" value="1"/>
</dbReference>
<organism evidence="9 10">
    <name type="scientific">Candidatus Agrococcus pullicola</name>
    <dbReference type="NCBI Taxonomy" id="2838429"/>
    <lineage>
        <taxon>Bacteria</taxon>
        <taxon>Bacillati</taxon>
        <taxon>Actinomycetota</taxon>
        <taxon>Actinomycetes</taxon>
        <taxon>Micrococcales</taxon>
        <taxon>Microbacteriaceae</taxon>
        <taxon>Agrococcus</taxon>
    </lineage>
</organism>
<evidence type="ECO:0000259" key="8">
    <source>
        <dbReference type="PROSITE" id="PS50928"/>
    </source>
</evidence>
<keyword evidence="3" id="KW-1003">Cell membrane</keyword>
<comment type="similarity">
    <text evidence="7">Belongs to the binding-protein-dependent transport system permease family.</text>
</comment>
<evidence type="ECO:0000256" key="3">
    <source>
        <dbReference type="ARBA" id="ARBA00022475"/>
    </source>
</evidence>
<sequence>MTQIPETSASGASNIKNVRLQRWKQSAGMIWRDFRSQRSGVIGLIGLVIFILIAVFAPIVAPADVLSVTQATGGRMQPPGEGYLLGTDEFGRPILTLTLIGTRVTLIIGMAAALMAMVLGTLVGIVAGHFEGRVSWVLMRITEWFMNLPTLVLAVVLVVVLGRGMLVLIIAIGVTSWAGTARVIRAQTRAVEGRPYLERARALGAGHGHQMMRHVLPNVMPLVLASTIMSVSGAILTESTLAFLGLYDQSNLSWGMMLNRAWSSGAMSAGAWWYMIPPGAMILLVVLCFTLVGRALETALNPRLRR</sequence>
<dbReference type="PROSITE" id="PS50928">
    <property type="entry name" value="ABC_TM1"/>
    <property type="match status" value="1"/>
</dbReference>
<dbReference type="AlphaFoldDB" id="A0A9D2CB44"/>
<gene>
    <name evidence="9" type="ORF">H9830_14435</name>
</gene>
<accession>A0A9D2CB44</accession>
<feature type="transmembrane region" description="Helical" evidence="7">
    <location>
        <begin position="141"/>
        <end position="160"/>
    </location>
</feature>
<dbReference type="GO" id="GO:0055085">
    <property type="term" value="P:transmembrane transport"/>
    <property type="evidence" value="ECO:0007669"/>
    <property type="project" value="InterPro"/>
</dbReference>
<evidence type="ECO:0000256" key="6">
    <source>
        <dbReference type="ARBA" id="ARBA00023136"/>
    </source>
</evidence>
<dbReference type="InterPro" id="IPR025966">
    <property type="entry name" value="OppC_N"/>
</dbReference>
<evidence type="ECO:0000256" key="5">
    <source>
        <dbReference type="ARBA" id="ARBA00022989"/>
    </source>
</evidence>
<dbReference type="GO" id="GO:0005886">
    <property type="term" value="C:plasma membrane"/>
    <property type="evidence" value="ECO:0007669"/>
    <property type="project" value="UniProtKB-SubCell"/>
</dbReference>
<dbReference type="EMBL" id="DXDC01000438">
    <property type="protein sequence ID" value="HIY67458.1"/>
    <property type="molecule type" value="Genomic_DNA"/>
</dbReference>
<evidence type="ECO:0000256" key="4">
    <source>
        <dbReference type="ARBA" id="ARBA00022692"/>
    </source>
</evidence>
<dbReference type="Proteomes" id="UP000824005">
    <property type="component" value="Unassembled WGS sequence"/>
</dbReference>
<feature type="domain" description="ABC transmembrane type-1" evidence="8">
    <location>
        <begin position="102"/>
        <end position="293"/>
    </location>
</feature>
<dbReference type="Gene3D" id="1.10.3720.10">
    <property type="entry name" value="MetI-like"/>
    <property type="match status" value="1"/>
</dbReference>
<evidence type="ECO:0000256" key="7">
    <source>
        <dbReference type="RuleBase" id="RU363032"/>
    </source>
</evidence>
<dbReference type="Pfam" id="PF00528">
    <property type="entry name" value="BPD_transp_1"/>
    <property type="match status" value="1"/>
</dbReference>
<evidence type="ECO:0000256" key="1">
    <source>
        <dbReference type="ARBA" id="ARBA00004651"/>
    </source>
</evidence>
<dbReference type="PANTHER" id="PTHR43386">
    <property type="entry name" value="OLIGOPEPTIDE TRANSPORT SYSTEM PERMEASE PROTEIN APPC"/>
    <property type="match status" value="1"/>
</dbReference>
<feature type="transmembrane region" description="Helical" evidence="7">
    <location>
        <begin position="106"/>
        <end position="129"/>
    </location>
</feature>
<reference evidence="9" key="2">
    <citation type="submission" date="2021-04" db="EMBL/GenBank/DDBJ databases">
        <authorList>
            <person name="Gilroy R."/>
        </authorList>
    </citation>
    <scope>NUCLEOTIDE SEQUENCE</scope>
    <source>
        <strain evidence="9">ChiGjej1B1-98</strain>
    </source>
</reference>
<dbReference type="InterPro" id="IPR050366">
    <property type="entry name" value="BP-dependent_transpt_permease"/>
</dbReference>
<dbReference type="PANTHER" id="PTHR43386:SF1">
    <property type="entry name" value="D,D-DIPEPTIDE TRANSPORT SYSTEM PERMEASE PROTEIN DDPC-RELATED"/>
    <property type="match status" value="1"/>
</dbReference>
<feature type="transmembrane region" description="Helical" evidence="7">
    <location>
        <begin position="219"/>
        <end position="247"/>
    </location>
</feature>
<evidence type="ECO:0000256" key="2">
    <source>
        <dbReference type="ARBA" id="ARBA00022448"/>
    </source>
</evidence>
<feature type="transmembrane region" description="Helical" evidence="7">
    <location>
        <begin position="166"/>
        <end position="184"/>
    </location>
</feature>
<feature type="transmembrane region" description="Helical" evidence="7">
    <location>
        <begin position="272"/>
        <end position="296"/>
    </location>
</feature>
<evidence type="ECO:0000313" key="9">
    <source>
        <dbReference type="EMBL" id="HIY67458.1"/>
    </source>
</evidence>
<protein>
    <submittedName>
        <fullName evidence="9">ABC transporter permease</fullName>
    </submittedName>
</protein>
<dbReference type="CDD" id="cd06261">
    <property type="entry name" value="TM_PBP2"/>
    <property type="match status" value="1"/>
</dbReference>
<name>A0A9D2CB44_9MICO</name>
<dbReference type="InterPro" id="IPR035906">
    <property type="entry name" value="MetI-like_sf"/>
</dbReference>
<keyword evidence="4 7" id="KW-0812">Transmembrane</keyword>
<proteinExistence type="inferred from homology"/>
<dbReference type="Pfam" id="PF12911">
    <property type="entry name" value="OppC_N"/>
    <property type="match status" value="1"/>
</dbReference>
<evidence type="ECO:0000313" key="10">
    <source>
        <dbReference type="Proteomes" id="UP000824005"/>
    </source>
</evidence>
<dbReference type="InterPro" id="IPR000515">
    <property type="entry name" value="MetI-like"/>
</dbReference>
<feature type="transmembrane region" description="Helical" evidence="7">
    <location>
        <begin position="41"/>
        <end position="61"/>
    </location>
</feature>
<reference evidence="9" key="1">
    <citation type="journal article" date="2021" name="PeerJ">
        <title>Extensive microbial diversity within the chicken gut microbiome revealed by metagenomics and culture.</title>
        <authorList>
            <person name="Gilroy R."/>
            <person name="Ravi A."/>
            <person name="Getino M."/>
            <person name="Pursley I."/>
            <person name="Horton D.L."/>
            <person name="Alikhan N.F."/>
            <person name="Baker D."/>
            <person name="Gharbi K."/>
            <person name="Hall N."/>
            <person name="Watson M."/>
            <person name="Adriaenssens E.M."/>
            <person name="Foster-Nyarko E."/>
            <person name="Jarju S."/>
            <person name="Secka A."/>
            <person name="Antonio M."/>
            <person name="Oren A."/>
            <person name="Chaudhuri R.R."/>
            <person name="La Ragione R."/>
            <person name="Hildebrand F."/>
            <person name="Pallen M.J."/>
        </authorList>
    </citation>
    <scope>NUCLEOTIDE SEQUENCE</scope>
    <source>
        <strain evidence="9">ChiGjej1B1-98</strain>
    </source>
</reference>
<comment type="caution">
    <text evidence="9">The sequence shown here is derived from an EMBL/GenBank/DDBJ whole genome shotgun (WGS) entry which is preliminary data.</text>
</comment>
<keyword evidence="2 7" id="KW-0813">Transport</keyword>
<keyword evidence="6 7" id="KW-0472">Membrane</keyword>